<dbReference type="AlphaFoldDB" id="A0A916U5U8"/>
<dbReference type="EMBL" id="BMED01000001">
    <property type="protein sequence ID" value="GGC60238.1"/>
    <property type="molecule type" value="Genomic_DNA"/>
</dbReference>
<reference evidence="1" key="2">
    <citation type="submission" date="2020-09" db="EMBL/GenBank/DDBJ databases">
        <authorList>
            <person name="Sun Q."/>
            <person name="Zhou Y."/>
        </authorList>
    </citation>
    <scope>NUCLEOTIDE SEQUENCE</scope>
    <source>
        <strain evidence="1">CGMCC 1.10998</strain>
    </source>
</reference>
<proteinExistence type="predicted"/>
<protein>
    <submittedName>
        <fullName evidence="1">Uncharacterized protein</fullName>
    </submittedName>
</protein>
<accession>A0A916U5U8</accession>
<reference evidence="1" key="1">
    <citation type="journal article" date="2014" name="Int. J. Syst. Evol. Microbiol.">
        <title>Complete genome sequence of Corynebacterium casei LMG S-19264T (=DSM 44701T), isolated from a smear-ripened cheese.</title>
        <authorList>
            <consortium name="US DOE Joint Genome Institute (JGI-PGF)"/>
            <person name="Walter F."/>
            <person name="Albersmeier A."/>
            <person name="Kalinowski J."/>
            <person name="Ruckert C."/>
        </authorList>
    </citation>
    <scope>NUCLEOTIDE SEQUENCE</scope>
    <source>
        <strain evidence="1">CGMCC 1.10998</strain>
    </source>
</reference>
<comment type="caution">
    <text evidence="1">The sequence shown here is derived from an EMBL/GenBank/DDBJ whole genome shotgun (WGS) entry which is preliminary data.</text>
</comment>
<gene>
    <name evidence="1" type="ORF">GCM10011396_03920</name>
</gene>
<evidence type="ECO:0000313" key="1">
    <source>
        <dbReference type="EMBL" id="GGC60238.1"/>
    </source>
</evidence>
<keyword evidence="2" id="KW-1185">Reference proteome</keyword>
<organism evidence="1 2">
    <name type="scientific">Undibacterium terreum</name>
    <dbReference type="NCBI Taxonomy" id="1224302"/>
    <lineage>
        <taxon>Bacteria</taxon>
        <taxon>Pseudomonadati</taxon>
        <taxon>Pseudomonadota</taxon>
        <taxon>Betaproteobacteria</taxon>
        <taxon>Burkholderiales</taxon>
        <taxon>Oxalobacteraceae</taxon>
        <taxon>Undibacterium</taxon>
    </lineage>
</organism>
<dbReference type="RefSeq" id="WP_188564305.1">
    <property type="nucleotide sequence ID" value="NZ_BMED01000001.1"/>
</dbReference>
<evidence type="ECO:0000313" key="2">
    <source>
        <dbReference type="Proteomes" id="UP000637423"/>
    </source>
</evidence>
<dbReference type="Proteomes" id="UP000637423">
    <property type="component" value="Unassembled WGS sequence"/>
</dbReference>
<name>A0A916U5U8_9BURK</name>
<sequence length="141" mass="16034">MSSTATYPAIDTAVLIRVRNRLIEYLEVAASFDEQREYQRKSPETNVPMEVVHQWEDWLTDDWQQRYTSPPFSEAELAAMTSYQRVVDPLANGLIDGVHAPLAELEILCAMPAWQELRQAAADALAVFMLRGKLPEQAKIQ</sequence>